<evidence type="ECO:0000256" key="2">
    <source>
        <dbReference type="ARBA" id="ARBA00022692"/>
    </source>
</evidence>
<dbReference type="NCBIfam" id="NF009650">
    <property type="entry name" value="PRK13183.1"/>
    <property type="match status" value="1"/>
</dbReference>
<dbReference type="GO" id="GO:0015979">
    <property type="term" value="P:photosynthesis"/>
    <property type="evidence" value="ECO:0007669"/>
    <property type="project" value="InterPro"/>
</dbReference>
<comment type="function">
    <text evidence="5">May play a role in photosystem I and II biogenesis.</text>
</comment>
<comment type="subcellular location">
    <subcellularLocation>
        <location evidence="5">Cellular thylakoid membrane</location>
        <topology evidence="5">Single-pass membrane protein</topology>
    </subcellularLocation>
    <subcellularLocation>
        <location evidence="1">Membrane</location>
        <topology evidence="1">Single-pass membrane protein</topology>
    </subcellularLocation>
</comment>
<dbReference type="PANTHER" id="PTHR35326">
    <property type="entry name" value="PROTEIN PSBN"/>
    <property type="match status" value="1"/>
</dbReference>
<dbReference type="Pfam" id="PF02468">
    <property type="entry name" value="PsbN"/>
    <property type="match status" value="1"/>
</dbReference>
<evidence type="ECO:0000256" key="4">
    <source>
        <dbReference type="ARBA" id="ARBA00023136"/>
    </source>
</evidence>
<keyword evidence="4 5" id="KW-0472">Membrane</keyword>
<comment type="similarity">
    <text evidence="5">Belongs to the PsbN family.</text>
</comment>
<dbReference type="EMBL" id="AP018227">
    <property type="protein sequence ID" value="BAY84123.1"/>
    <property type="molecule type" value="Genomic_DNA"/>
</dbReference>
<dbReference type="HAMAP" id="MF_00293">
    <property type="entry name" value="PSII_PsbN"/>
    <property type="match status" value="1"/>
</dbReference>
<dbReference type="PANTHER" id="PTHR35326:SF3">
    <property type="entry name" value="PROTEIN PSBN"/>
    <property type="match status" value="1"/>
</dbReference>
<dbReference type="InterPro" id="IPR003398">
    <property type="entry name" value="PSII_PsbN"/>
</dbReference>
<sequence length="43" mass="4565">MEPAIVLSISVAAVLITVTAMSVYTSFGPPSKELGDPFEDHED</sequence>
<dbReference type="Proteomes" id="UP000218418">
    <property type="component" value="Chromosome"/>
</dbReference>
<keyword evidence="5" id="KW-0793">Thylakoid</keyword>
<dbReference type="GO" id="GO:0031676">
    <property type="term" value="C:plasma membrane-derived thylakoid membrane"/>
    <property type="evidence" value="ECO:0007669"/>
    <property type="project" value="UniProtKB-SubCell"/>
</dbReference>
<keyword evidence="7" id="KW-1185">Reference proteome</keyword>
<evidence type="ECO:0000313" key="7">
    <source>
        <dbReference type="Proteomes" id="UP000218418"/>
    </source>
</evidence>
<reference evidence="6 7" key="1">
    <citation type="submission" date="2017-06" db="EMBL/GenBank/DDBJ databases">
        <title>Genome sequencing of cyanobaciteial culture collection at National Institute for Environmental Studies (NIES).</title>
        <authorList>
            <person name="Hirose Y."/>
            <person name="Shimura Y."/>
            <person name="Fujisawa T."/>
            <person name="Nakamura Y."/>
            <person name="Kawachi M."/>
        </authorList>
    </citation>
    <scope>NUCLEOTIDE SEQUENCE [LARGE SCALE GENOMIC DNA]</scope>
    <source>
        <strain evidence="6 7">NIES-267</strain>
    </source>
</reference>
<comment type="caution">
    <text evidence="5">Originally thought to be a component of PSII; based on experiments in Synechocystis, N.tabacum and barley, and its absence from PSII in T.elongatus and T.vulcanus, this is probably not true.</text>
</comment>
<keyword evidence="2 5" id="KW-0812">Transmembrane</keyword>
<dbReference type="OrthoDB" id="532561at2"/>
<keyword evidence="3 5" id="KW-1133">Transmembrane helix</keyword>
<evidence type="ECO:0000256" key="1">
    <source>
        <dbReference type="ARBA" id="ARBA00004167"/>
    </source>
</evidence>
<protein>
    <recommendedName>
        <fullName evidence="5">Protein PsbN</fullName>
    </recommendedName>
</protein>
<evidence type="ECO:0000313" key="6">
    <source>
        <dbReference type="EMBL" id="BAY84123.1"/>
    </source>
</evidence>
<accession>A0A1Z4LSA0</accession>
<organism evidence="6 7">
    <name type="scientific">Calothrix parasitica NIES-267</name>
    <dbReference type="NCBI Taxonomy" id="1973488"/>
    <lineage>
        <taxon>Bacteria</taxon>
        <taxon>Bacillati</taxon>
        <taxon>Cyanobacteriota</taxon>
        <taxon>Cyanophyceae</taxon>
        <taxon>Nostocales</taxon>
        <taxon>Calotrichaceae</taxon>
        <taxon>Calothrix</taxon>
    </lineage>
</organism>
<evidence type="ECO:0000256" key="3">
    <source>
        <dbReference type="ARBA" id="ARBA00022989"/>
    </source>
</evidence>
<name>A0A1Z4LSA0_9CYAN</name>
<dbReference type="AlphaFoldDB" id="A0A1Z4LSA0"/>
<evidence type="ECO:0000256" key="5">
    <source>
        <dbReference type="HAMAP-Rule" id="MF_00293"/>
    </source>
</evidence>
<gene>
    <name evidence="5" type="primary">psbN</name>
    <name evidence="6" type="ORF">NIES267_36190</name>
</gene>
<proteinExistence type="inferred from homology"/>